<sequence length="95" mass="11271">IHYKKWTREQAYQYMLDNVGWAGYGEIDRYIVWPGQACAYKIGELKILELRNRAKKELGERFDIKDFHSVVLKQGSVPLEILEHLVDEYIKAKKE</sequence>
<organism evidence="1">
    <name type="scientific">marine sediment metagenome</name>
    <dbReference type="NCBI Taxonomy" id="412755"/>
    <lineage>
        <taxon>unclassified sequences</taxon>
        <taxon>metagenomes</taxon>
        <taxon>ecological metagenomes</taxon>
    </lineage>
</organism>
<evidence type="ECO:0000313" key="1">
    <source>
        <dbReference type="EMBL" id="GAH36467.1"/>
    </source>
</evidence>
<proteinExistence type="predicted"/>
<accession>X1EV99</accession>
<reference evidence="1" key="1">
    <citation type="journal article" date="2014" name="Front. Microbiol.">
        <title>High frequency of phylogenetically diverse reductive dehalogenase-homologous genes in deep subseafloor sedimentary metagenomes.</title>
        <authorList>
            <person name="Kawai M."/>
            <person name="Futagami T."/>
            <person name="Toyoda A."/>
            <person name="Takaki Y."/>
            <person name="Nishi S."/>
            <person name="Hori S."/>
            <person name="Arai W."/>
            <person name="Tsubouchi T."/>
            <person name="Morono Y."/>
            <person name="Uchiyama I."/>
            <person name="Ito T."/>
            <person name="Fujiyama A."/>
            <person name="Inagaki F."/>
            <person name="Takami H."/>
        </authorList>
    </citation>
    <scope>NUCLEOTIDE SEQUENCE</scope>
    <source>
        <strain evidence="1">Expedition CK06-06</strain>
    </source>
</reference>
<gene>
    <name evidence="1" type="ORF">S03H2_20358</name>
</gene>
<dbReference type="PANTHER" id="PTHR33361:SF2">
    <property type="entry name" value="DUF885 DOMAIN-CONTAINING PROTEIN"/>
    <property type="match status" value="1"/>
</dbReference>
<dbReference type="Pfam" id="PF05960">
    <property type="entry name" value="DUF885"/>
    <property type="match status" value="1"/>
</dbReference>
<protein>
    <recommendedName>
        <fullName evidence="2">DUF885 domain-containing protein</fullName>
    </recommendedName>
</protein>
<dbReference type="EMBL" id="BARU01010722">
    <property type="protein sequence ID" value="GAH36467.1"/>
    <property type="molecule type" value="Genomic_DNA"/>
</dbReference>
<name>X1EV99_9ZZZZ</name>
<dbReference type="PANTHER" id="PTHR33361">
    <property type="entry name" value="GLR0591 PROTEIN"/>
    <property type="match status" value="1"/>
</dbReference>
<dbReference type="AlphaFoldDB" id="X1EV99"/>
<dbReference type="InterPro" id="IPR010281">
    <property type="entry name" value="DUF885"/>
</dbReference>
<evidence type="ECO:0008006" key="2">
    <source>
        <dbReference type="Google" id="ProtNLM"/>
    </source>
</evidence>
<feature type="non-terminal residue" evidence="1">
    <location>
        <position position="1"/>
    </location>
</feature>
<comment type="caution">
    <text evidence="1">The sequence shown here is derived from an EMBL/GenBank/DDBJ whole genome shotgun (WGS) entry which is preliminary data.</text>
</comment>